<dbReference type="EMBL" id="BAFB01000199">
    <property type="protein sequence ID" value="GAB36126.1"/>
    <property type="molecule type" value="Genomic_DNA"/>
</dbReference>
<gene>
    <name evidence="2" type="ORF">GOOTI_199_00040</name>
</gene>
<dbReference type="Pfam" id="PF12277">
    <property type="entry name" value="DUF3618"/>
    <property type="match status" value="1"/>
</dbReference>
<evidence type="ECO:0000313" key="3">
    <source>
        <dbReference type="Proteomes" id="UP000005038"/>
    </source>
</evidence>
<dbReference type="RefSeq" id="WP_007240310.1">
    <property type="nucleotide sequence ID" value="NZ_BAFB01000199.1"/>
</dbReference>
<dbReference type="AlphaFoldDB" id="H5TRL8"/>
<name>H5TRL8_GORO1</name>
<organism evidence="2 3">
    <name type="scientific">Gordonia otitidis (strain DSM 44809 / CCUG 52243 / JCM 12355 / NBRC 100426 / IFM 10032)</name>
    <dbReference type="NCBI Taxonomy" id="1108044"/>
    <lineage>
        <taxon>Bacteria</taxon>
        <taxon>Bacillati</taxon>
        <taxon>Actinomycetota</taxon>
        <taxon>Actinomycetes</taxon>
        <taxon>Mycobacteriales</taxon>
        <taxon>Gordoniaceae</taxon>
        <taxon>Gordonia</taxon>
    </lineage>
</organism>
<proteinExistence type="predicted"/>
<evidence type="ECO:0000256" key="1">
    <source>
        <dbReference type="SAM" id="Phobius"/>
    </source>
</evidence>
<sequence>MTDNHDRPEPDSQASAAEVEADIARTREELGQTVDALTDKLNVKAQARSTTRQVTNRAGQQVHAARARGAHAFAQLADRATDDQGQLKPAIPAAAAALAVTVIAVALWRRRAS</sequence>
<protein>
    <recommendedName>
        <fullName evidence="4">DUF3618 domain-containing protein</fullName>
    </recommendedName>
</protein>
<dbReference type="InterPro" id="IPR022062">
    <property type="entry name" value="DUF3618"/>
</dbReference>
<comment type="caution">
    <text evidence="2">The sequence shown here is derived from an EMBL/GenBank/DDBJ whole genome shotgun (WGS) entry which is preliminary data.</text>
</comment>
<dbReference type="Proteomes" id="UP000005038">
    <property type="component" value="Unassembled WGS sequence"/>
</dbReference>
<keyword evidence="1" id="KW-0812">Transmembrane</keyword>
<dbReference type="STRING" id="1108044.GOOTI_199_00040"/>
<reference evidence="2" key="1">
    <citation type="submission" date="2012-02" db="EMBL/GenBank/DDBJ databases">
        <title>Whole genome shotgun sequence of Gordonia otitidis NBRC 100426.</title>
        <authorList>
            <person name="Yoshida I."/>
            <person name="Hosoyama A."/>
            <person name="Tsuchikane K."/>
            <person name="Katsumata H."/>
            <person name="Yamazaki S."/>
            <person name="Fujita N."/>
        </authorList>
    </citation>
    <scope>NUCLEOTIDE SEQUENCE [LARGE SCALE GENOMIC DNA]</scope>
    <source>
        <strain evidence="2">NBRC 100426</strain>
    </source>
</reference>
<evidence type="ECO:0000313" key="2">
    <source>
        <dbReference type="EMBL" id="GAB36126.1"/>
    </source>
</evidence>
<keyword evidence="1" id="KW-1133">Transmembrane helix</keyword>
<keyword evidence="1" id="KW-0472">Membrane</keyword>
<keyword evidence="3" id="KW-1185">Reference proteome</keyword>
<accession>H5TRL8</accession>
<feature type="transmembrane region" description="Helical" evidence="1">
    <location>
        <begin position="90"/>
        <end position="108"/>
    </location>
</feature>
<evidence type="ECO:0008006" key="4">
    <source>
        <dbReference type="Google" id="ProtNLM"/>
    </source>
</evidence>
<dbReference type="OrthoDB" id="4641350at2"/>